<sequence>METIGDHHSQAEIFQNDSIAFGVYLEEFKTLLLSEEDKLIKLESRRKKIESDMMNIEEEIQKEKKNFINIMTGIISERQSILNSFVILKDVIESSQENEIVDELISKSKHVIQNMNTDSCLIEIENGEDKTNVIDIRESSENYYLNSMRKFLAEKEYNKKLTQDKTHI</sequence>
<gene>
    <name evidence="2" type="ORF">PVAND_001823</name>
</gene>
<accession>A0A9J6BPI4</accession>
<protein>
    <submittedName>
        <fullName evidence="2">Uncharacterized protein</fullName>
    </submittedName>
</protein>
<organism evidence="2 3">
    <name type="scientific">Polypedilum vanderplanki</name>
    <name type="common">Sleeping chironomid midge</name>
    <dbReference type="NCBI Taxonomy" id="319348"/>
    <lineage>
        <taxon>Eukaryota</taxon>
        <taxon>Metazoa</taxon>
        <taxon>Ecdysozoa</taxon>
        <taxon>Arthropoda</taxon>
        <taxon>Hexapoda</taxon>
        <taxon>Insecta</taxon>
        <taxon>Pterygota</taxon>
        <taxon>Neoptera</taxon>
        <taxon>Endopterygota</taxon>
        <taxon>Diptera</taxon>
        <taxon>Nematocera</taxon>
        <taxon>Chironomoidea</taxon>
        <taxon>Chironomidae</taxon>
        <taxon>Chironominae</taxon>
        <taxon>Polypedilum</taxon>
        <taxon>Polypedilum</taxon>
    </lineage>
</organism>
<evidence type="ECO:0000313" key="3">
    <source>
        <dbReference type="Proteomes" id="UP001107558"/>
    </source>
</evidence>
<dbReference type="Proteomes" id="UP001107558">
    <property type="component" value="Chromosome 3"/>
</dbReference>
<feature type="coiled-coil region" evidence="1">
    <location>
        <begin position="25"/>
        <end position="66"/>
    </location>
</feature>
<keyword evidence="3" id="KW-1185">Reference proteome</keyword>
<reference evidence="2" key="1">
    <citation type="submission" date="2021-03" db="EMBL/GenBank/DDBJ databases">
        <title>Chromosome level genome of the anhydrobiotic midge Polypedilum vanderplanki.</title>
        <authorList>
            <person name="Yoshida Y."/>
            <person name="Kikawada T."/>
            <person name="Gusev O."/>
        </authorList>
    </citation>
    <scope>NUCLEOTIDE SEQUENCE</scope>
    <source>
        <strain evidence="2">NIAS01</strain>
        <tissue evidence="2">Whole body or cell culture</tissue>
    </source>
</reference>
<evidence type="ECO:0000313" key="2">
    <source>
        <dbReference type="EMBL" id="KAG5671631.1"/>
    </source>
</evidence>
<dbReference type="EMBL" id="JADBJN010000003">
    <property type="protein sequence ID" value="KAG5671631.1"/>
    <property type="molecule type" value="Genomic_DNA"/>
</dbReference>
<evidence type="ECO:0000256" key="1">
    <source>
        <dbReference type="SAM" id="Coils"/>
    </source>
</evidence>
<keyword evidence="1" id="KW-0175">Coiled coil</keyword>
<name>A0A9J6BPI4_POLVA</name>
<proteinExistence type="predicted"/>
<comment type="caution">
    <text evidence="2">The sequence shown here is derived from an EMBL/GenBank/DDBJ whole genome shotgun (WGS) entry which is preliminary data.</text>
</comment>
<dbReference type="AlphaFoldDB" id="A0A9J6BPI4"/>